<reference evidence="1 2" key="2">
    <citation type="submission" date="2019-09" db="EMBL/GenBank/DDBJ databases">
        <title>Mesorhizobium sp. MaA-C15 isolated from Microcystis aeruginosa.</title>
        <authorList>
            <person name="Jeong S.E."/>
            <person name="Jin H.M."/>
            <person name="Jeon C.O."/>
        </authorList>
    </citation>
    <scope>NUCLEOTIDE SEQUENCE [LARGE SCALE GENOMIC DNA]</scope>
    <source>
        <strain evidence="1 2">MaA-C15</strain>
    </source>
</reference>
<dbReference type="AlphaFoldDB" id="A0A5D4GNM4"/>
<dbReference type="Proteomes" id="UP000323258">
    <property type="component" value="Unassembled WGS sequence"/>
</dbReference>
<evidence type="ECO:0000313" key="1">
    <source>
        <dbReference type="EMBL" id="TYR29349.1"/>
    </source>
</evidence>
<proteinExistence type="predicted"/>
<evidence type="ECO:0008006" key="3">
    <source>
        <dbReference type="Google" id="ProtNLM"/>
    </source>
</evidence>
<accession>A0A5D4GNM4</accession>
<reference evidence="1 2" key="1">
    <citation type="submission" date="2019-08" db="EMBL/GenBank/DDBJ databases">
        <authorList>
            <person name="Seo Y.L."/>
        </authorList>
    </citation>
    <scope>NUCLEOTIDE SEQUENCE [LARGE SCALE GENOMIC DNA]</scope>
    <source>
        <strain evidence="1 2">MaA-C15</strain>
    </source>
</reference>
<gene>
    <name evidence="1" type="ORF">FY036_20945</name>
</gene>
<protein>
    <recommendedName>
        <fullName evidence="3">HNH endonuclease</fullName>
    </recommendedName>
</protein>
<evidence type="ECO:0000313" key="2">
    <source>
        <dbReference type="Proteomes" id="UP000323258"/>
    </source>
</evidence>
<dbReference type="RefSeq" id="WP_148916728.1">
    <property type="nucleotide sequence ID" value="NZ_VSZS01000068.1"/>
</dbReference>
<comment type="caution">
    <text evidence="1">The sequence shown here is derived from an EMBL/GenBank/DDBJ whole genome shotgun (WGS) entry which is preliminary data.</text>
</comment>
<name>A0A5D4GNM4_9HYPH</name>
<keyword evidence="2" id="KW-1185">Reference proteome</keyword>
<dbReference type="OrthoDB" id="9802640at2"/>
<organism evidence="1 2">
    <name type="scientific">Neoaquamicrobium microcysteis</name>
    <dbReference type="NCBI Taxonomy" id="2682781"/>
    <lineage>
        <taxon>Bacteria</taxon>
        <taxon>Pseudomonadati</taxon>
        <taxon>Pseudomonadota</taxon>
        <taxon>Alphaproteobacteria</taxon>
        <taxon>Hyphomicrobiales</taxon>
        <taxon>Phyllobacteriaceae</taxon>
        <taxon>Neoaquamicrobium</taxon>
    </lineage>
</organism>
<sequence length="237" mass="26777">MARKDKAEAIFPMLEKHWESIRSKLTGPFTTQTFRTLVEEEAPDVWAEMVRRWGPGGRGSGHFYSPANVLYNYLNDKARKQTAVIRLGFVPAAKGWGTRIVMQWELVGGTTLPPTQEDIEFVEAKQKYRTHLVRERAPGIRNKLLKQRAATGLSCDLCKRTGSEFEESIRNAIFEAHHNTAPVSAGERTTKISDMALLCACCHRAVHRLVTVRKHWFTVEEARSPLGFEKASEKPAA</sequence>
<dbReference type="EMBL" id="VSZS01000068">
    <property type="protein sequence ID" value="TYR29349.1"/>
    <property type="molecule type" value="Genomic_DNA"/>
</dbReference>